<gene>
    <name evidence="1" type="ORF">BPO_0563</name>
</gene>
<proteinExistence type="predicted"/>
<dbReference type="KEGG" id="bpor:BPO_0563"/>
<organism evidence="1 2">
    <name type="scientific">Bergeyella porcorum</name>
    <dbReference type="NCBI Taxonomy" id="1735111"/>
    <lineage>
        <taxon>Bacteria</taxon>
        <taxon>Pseudomonadati</taxon>
        <taxon>Bacteroidota</taxon>
        <taxon>Flavobacteriia</taxon>
        <taxon>Flavobacteriales</taxon>
        <taxon>Weeksellaceae</taxon>
        <taxon>Bergeyella</taxon>
    </lineage>
</organism>
<dbReference type="AlphaFoldDB" id="A0AAU0EZP5"/>
<dbReference type="EMBL" id="CP136426">
    <property type="protein sequence ID" value="WOC51210.1"/>
    <property type="molecule type" value="Genomic_DNA"/>
</dbReference>
<dbReference type="Proteomes" id="UP001432059">
    <property type="component" value="Chromosome"/>
</dbReference>
<evidence type="ECO:0000313" key="1">
    <source>
        <dbReference type="EMBL" id="WOC51210.1"/>
    </source>
</evidence>
<reference evidence="1" key="1">
    <citation type="submission" date="2023-10" db="EMBL/GenBank/DDBJ databases">
        <title>Characterization and whole genome sequencing of a novel strain of Bergeyella porcorum QD2021 isolated from pig.</title>
        <authorList>
            <person name="Liu G."/>
            <person name="Chen C."/>
            <person name="Han X."/>
        </authorList>
    </citation>
    <scope>NUCLEOTIDE SEQUENCE</scope>
    <source>
        <strain evidence="1">QD2021</strain>
    </source>
</reference>
<evidence type="ECO:0000313" key="2">
    <source>
        <dbReference type="Proteomes" id="UP001432059"/>
    </source>
</evidence>
<accession>A0AAU0EZP5</accession>
<name>A0AAU0EZP5_9FLAO</name>
<keyword evidence="2" id="KW-1185">Reference proteome</keyword>
<sequence>MLKMSDFVFFKMKFWQKKNHPLLSDFM</sequence>
<protein>
    <submittedName>
        <fullName evidence="1">Uncharacterized protein</fullName>
    </submittedName>
</protein>